<reference evidence="1 2" key="1">
    <citation type="journal article" date="2015" name="Nature">
        <title>rRNA introns, odd ribosomes, and small enigmatic genomes across a large radiation of phyla.</title>
        <authorList>
            <person name="Brown C.T."/>
            <person name="Hug L.A."/>
            <person name="Thomas B.C."/>
            <person name="Sharon I."/>
            <person name="Castelle C.J."/>
            <person name="Singh A."/>
            <person name="Wilkins M.J."/>
            <person name="Williams K.H."/>
            <person name="Banfield J.F."/>
        </authorList>
    </citation>
    <scope>NUCLEOTIDE SEQUENCE [LARGE SCALE GENOMIC DNA]</scope>
</reference>
<comment type="caution">
    <text evidence="1">The sequence shown here is derived from an EMBL/GenBank/DDBJ whole genome shotgun (WGS) entry which is preliminary data.</text>
</comment>
<dbReference type="AlphaFoldDB" id="A0A0G0ZGR3"/>
<dbReference type="EMBL" id="LCDD01000002">
    <property type="protein sequence ID" value="KKS47879.1"/>
    <property type="molecule type" value="Genomic_DNA"/>
</dbReference>
<accession>A0A0G0ZGR3</accession>
<evidence type="ECO:0000313" key="1">
    <source>
        <dbReference type="EMBL" id="KKS47879.1"/>
    </source>
</evidence>
<proteinExistence type="predicted"/>
<name>A0A0G0ZGR3_9BACT</name>
<dbReference type="Proteomes" id="UP000034320">
    <property type="component" value="Unassembled WGS sequence"/>
</dbReference>
<organism evidence="1 2">
    <name type="scientific">Candidatus Gottesmanbacteria bacterium GW2011_GWA2_42_18</name>
    <dbReference type="NCBI Taxonomy" id="1618442"/>
    <lineage>
        <taxon>Bacteria</taxon>
        <taxon>Candidatus Gottesmaniibacteriota</taxon>
    </lineage>
</organism>
<evidence type="ECO:0000313" key="2">
    <source>
        <dbReference type="Proteomes" id="UP000034320"/>
    </source>
</evidence>
<sequence length="102" mass="11925">MLAQVHHQNRRGIDALLKRMEAVILKNPAASQNQLNDFLDRLRSMEKELKPNPKTEVERTRPAENGRPVLYYLISVMENIGTPNHPVWQRKAWLIPKEFGNR</sequence>
<gene>
    <name evidence="1" type="ORF">UV09_C0002G0057</name>
</gene>
<protein>
    <submittedName>
        <fullName evidence="1">Uncharacterized protein</fullName>
    </submittedName>
</protein>